<dbReference type="Proteomes" id="UP000708208">
    <property type="component" value="Unassembled WGS sequence"/>
</dbReference>
<feature type="non-terminal residue" evidence="1">
    <location>
        <position position="1"/>
    </location>
</feature>
<proteinExistence type="predicted"/>
<dbReference type="InterPro" id="IPR045052">
    <property type="entry name" value="Copine"/>
</dbReference>
<gene>
    <name evidence="1" type="ORF">AFUS01_LOCUS30159</name>
</gene>
<dbReference type="PANTHER" id="PTHR10857">
    <property type="entry name" value="COPINE"/>
    <property type="match status" value="1"/>
</dbReference>
<protein>
    <submittedName>
        <fullName evidence="1">Uncharacterized protein</fullName>
    </submittedName>
</protein>
<reference evidence="1" key="1">
    <citation type="submission" date="2021-06" db="EMBL/GenBank/DDBJ databases">
        <authorList>
            <person name="Hodson N. C."/>
            <person name="Mongue J. A."/>
            <person name="Jaron S. K."/>
        </authorList>
    </citation>
    <scope>NUCLEOTIDE SEQUENCE</scope>
</reference>
<evidence type="ECO:0000313" key="2">
    <source>
        <dbReference type="Proteomes" id="UP000708208"/>
    </source>
</evidence>
<dbReference type="GO" id="GO:0071277">
    <property type="term" value="P:cellular response to calcium ion"/>
    <property type="evidence" value="ECO:0007669"/>
    <property type="project" value="TreeGrafter"/>
</dbReference>
<dbReference type="AlphaFoldDB" id="A0A8J2KV71"/>
<name>A0A8J2KV71_9HEXA</name>
<dbReference type="GO" id="GO:0005544">
    <property type="term" value="F:calcium-dependent phospholipid binding"/>
    <property type="evidence" value="ECO:0007669"/>
    <property type="project" value="InterPro"/>
</dbReference>
<dbReference type="GO" id="GO:0005886">
    <property type="term" value="C:plasma membrane"/>
    <property type="evidence" value="ECO:0007669"/>
    <property type="project" value="TreeGrafter"/>
</dbReference>
<keyword evidence="2" id="KW-1185">Reference proteome</keyword>
<sequence>VKIDYRFEEEQLIRFMMYDIDKASNNLKDHDFLGFAECTIGRIVSAGFGGLELQLSQNLDLKFSANTASGKSKGSIILVAEELVELKEEVSGQDLILSDLNCFPLPCRE</sequence>
<dbReference type="PANTHER" id="PTHR10857:SF106">
    <property type="entry name" value="C2 DOMAIN-CONTAINING PROTEIN"/>
    <property type="match status" value="1"/>
</dbReference>
<accession>A0A8J2KV71</accession>
<dbReference type="OrthoDB" id="5855668at2759"/>
<comment type="caution">
    <text evidence="1">The sequence shown here is derived from an EMBL/GenBank/DDBJ whole genome shotgun (WGS) entry which is preliminary data.</text>
</comment>
<dbReference type="EMBL" id="CAJVCH010457992">
    <property type="protein sequence ID" value="CAG7819729.1"/>
    <property type="molecule type" value="Genomic_DNA"/>
</dbReference>
<organism evidence="1 2">
    <name type="scientific">Allacma fusca</name>
    <dbReference type="NCBI Taxonomy" id="39272"/>
    <lineage>
        <taxon>Eukaryota</taxon>
        <taxon>Metazoa</taxon>
        <taxon>Ecdysozoa</taxon>
        <taxon>Arthropoda</taxon>
        <taxon>Hexapoda</taxon>
        <taxon>Collembola</taxon>
        <taxon>Symphypleona</taxon>
        <taxon>Sminthuridae</taxon>
        <taxon>Allacma</taxon>
    </lineage>
</organism>
<evidence type="ECO:0000313" key="1">
    <source>
        <dbReference type="EMBL" id="CAG7819729.1"/>
    </source>
</evidence>